<keyword evidence="2" id="KW-1185">Reference proteome</keyword>
<dbReference type="EMBL" id="CP002117">
    <property type="protein sequence ID" value="ADN35888.1"/>
    <property type="molecule type" value="Genomic_DNA"/>
</dbReference>
<evidence type="ECO:0000313" key="2">
    <source>
        <dbReference type="Proteomes" id="UP000006565"/>
    </source>
</evidence>
<proteinExistence type="predicted"/>
<dbReference type="STRING" id="679926.Mpet_1122"/>
<dbReference type="OrthoDB" id="106202at2157"/>
<gene>
    <name evidence="1" type="ordered locus">Mpet_1122</name>
</gene>
<dbReference type="eggNOG" id="arCOG06905">
    <property type="taxonomic scope" value="Archaea"/>
</dbReference>
<accession>E1RCY8</accession>
<dbReference type="AlphaFoldDB" id="E1RCY8"/>
<dbReference type="HOGENOM" id="CLU_2115501_0_0_2"/>
<dbReference type="KEGG" id="mpi:Mpet_1122"/>
<dbReference type="RefSeq" id="WP_013329066.1">
    <property type="nucleotide sequence ID" value="NC_014507.1"/>
</dbReference>
<name>E1RCY8_METP4</name>
<evidence type="ECO:0000313" key="1">
    <source>
        <dbReference type="EMBL" id="ADN35888.1"/>
    </source>
</evidence>
<organism evidence="1 2">
    <name type="scientific">Methanolacinia petrolearia (strain DSM 11571 / OCM 486 / SEBR 4847)</name>
    <name type="common">Methanoplanus petrolearius</name>
    <dbReference type="NCBI Taxonomy" id="679926"/>
    <lineage>
        <taxon>Archaea</taxon>
        <taxon>Methanobacteriati</taxon>
        <taxon>Methanobacteriota</taxon>
        <taxon>Stenosarchaea group</taxon>
        <taxon>Methanomicrobia</taxon>
        <taxon>Methanomicrobiales</taxon>
        <taxon>Methanomicrobiaceae</taxon>
        <taxon>Methanolacinia</taxon>
    </lineage>
</organism>
<sequence length="117" mass="12449">MNPEPGKISICGDDSLRIEAGGMRLFITTEDVKSLIFYGRVVPISKSVCRTGEGGITESLLSIGGHAAMNAGGKAVTFFTTNGHYILPLISLQRVARGEAVSAPLFPLETDAPEERK</sequence>
<dbReference type="Proteomes" id="UP000006565">
    <property type="component" value="Chromosome"/>
</dbReference>
<reference evidence="1 2" key="1">
    <citation type="journal article" date="2010" name="Stand. Genomic Sci.">
        <title>Complete genome sequence of Methanoplanus petrolearius type strain (SEBR 4847).</title>
        <authorList>
            <person name="Brambilla E."/>
            <person name="Djao O.D."/>
            <person name="Daligault H."/>
            <person name="Lapidus A."/>
            <person name="Lucas S."/>
            <person name="Hammon N."/>
            <person name="Nolan M."/>
            <person name="Tice H."/>
            <person name="Cheng J.F."/>
            <person name="Han C."/>
            <person name="Tapia R."/>
            <person name="Goodwin L."/>
            <person name="Pitluck S."/>
            <person name="Liolios K."/>
            <person name="Ivanova N."/>
            <person name="Mavromatis K."/>
            <person name="Mikhailova N."/>
            <person name="Pati A."/>
            <person name="Chen A."/>
            <person name="Palaniappan K."/>
            <person name="Land M."/>
            <person name="Hauser L."/>
            <person name="Chang Y.J."/>
            <person name="Jeffries C.D."/>
            <person name="Rohde M."/>
            <person name="Spring S."/>
            <person name="Sikorski J."/>
            <person name="Goker M."/>
            <person name="Woyke T."/>
            <person name="Bristow J."/>
            <person name="Eisen J.A."/>
            <person name="Markowitz V."/>
            <person name="Hugenholtz P."/>
            <person name="Kyrpides N.C."/>
            <person name="Klenk H.P."/>
        </authorList>
    </citation>
    <scope>NUCLEOTIDE SEQUENCE [LARGE SCALE GENOMIC DNA]</scope>
    <source>
        <strain evidence="2">DSM 11571 / OCM 486 / SEBR 4847</strain>
    </source>
</reference>
<protein>
    <submittedName>
        <fullName evidence="1">Uncharacterized protein</fullName>
    </submittedName>
</protein>
<dbReference type="GeneID" id="9743587"/>